<feature type="transmembrane region" description="Helical" evidence="1">
    <location>
        <begin position="114"/>
        <end position="132"/>
    </location>
</feature>
<feature type="non-terminal residue" evidence="2">
    <location>
        <position position="145"/>
    </location>
</feature>
<evidence type="ECO:0000256" key="1">
    <source>
        <dbReference type="SAM" id="Phobius"/>
    </source>
</evidence>
<proteinExistence type="predicted"/>
<organism evidence="2 3">
    <name type="scientific">Pristionchus entomophagus</name>
    <dbReference type="NCBI Taxonomy" id="358040"/>
    <lineage>
        <taxon>Eukaryota</taxon>
        <taxon>Metazoa</taxon>
        <taxon>Ecdysozoa</taxon>
        <taxon>Nematoda</taxon>
        <taxon>Chromadorea</taxon>
        <taxon>Rhabditida</taxon>
        <taxon>Rhabditina</taxon>
        <taxon>Diplogasteromorpha</taxon>
        <taxon>Diplogasteroidea</taxon>
        <taxon>Neodiplogasteridae</taxon>
        <taxon>Pristionchus</taxon>
    </lineage>
</organism>
<keyword evidence="3" id="KW-1185">Reference proteome</keyword>
<keyword evidence="1" id="KW-1133">Transmembrane helix</keyword>
<gene>
    <name evidence="2" type="ORF">PENTCL1PPCAC_14550</name>
</gene>
<feature type="non-terminal residue" evidence="2">
    <location>
        <position position="1"/>
    </location>
</feature>
<keyword evidence="1" id="KW-0472">Membrane</keyword>
<dbReference type="AlphaFoldDB" id="A0AAV5T9W7"/>
<dbReference type="InterPro" id="IPR019429">
    <property type="entry name" value="7TM_GPCR_serpentine_rcpt_Sri"/>
</dbReference>
<keyword evidence="1" id="KW-0812">Transmembrane</keyword>
<dbReference type="Pfam" id="PF10327">
    <property type="entry name" value="7TM_GPCR_Sri"/>
    <property type="match status" value="1"/>
</dbReference>
<dbReference type="PANTHER" id="PTHR45830">
    <property type="entry name" value="SERPENTINE RECEPTOR, CLASS I"/>
    <property type="match status" value="1"/>
</dbReference>
<comment type="caution">
    <text evidence="2">The sequence shown here is derived from an EMBL/GenBank/DDBJ whole genome shotgun (WGS) entry which is preliminary data.</text>
</comment>
<protein>
    <recommendedName>
        <fullName evidence="4">G protein-coupled receptor</fullName>
    </recommendedName>
</protein>
<accession>A0AAV5T9W7</accession>
<name>A0AAV5T9W7_9BILA</name>
<feature type="transmembrane region" description="Helical" evidence="1">
    <location>
        <begin position="27"/>
        <end position="52"/>
    </location>
</feature>
<reference evidence="2" key="1">
    <citation type="submission" date="2023-10" db="EMBL/GenBank/DDBJ databases">
        <title>Genome assembly of Pristionchus species.</title>
        <authorList>
            <person name="Yoshida K."/>
            <person name="Sommer R.J."/>
        </authorList>
    </citation>
    <scope>NUCLEOTIDE SEQUENCE</scope>
    <source>
        <strain evidence="2">RS0144</strain>
    </source>
</reference>
<evidence type="ECO:0008006" key="4">
    <source>
        <dbReference type="Google" id="ProtNLM"/>
    </source>
</evidence>
<dbReference type="PANTHER" id="PTHR45830:SF15">
    <property type="entry name" value="SERPENTINE RECEPTOR, CLASS I"/>
    <property type="match status" value="1"/>
</dbReference>
<evidence type="ECO:0000313" key="3">
    <source>
        <dbReference type="Proteomes" id="UP001432027"/>
    </source>
</evidence>
<dbReference type="Proteomes" id="UP001432027">
    <property type="component" value="Unassembled WGS sequence"/>
</dbReference>
<feature type="transmembrane region" description="Helical" evidence="1">
    <location>
        <begin position="72"/>
        <end position="93"/>
    </location>
</feature>
<evidence type="ECO:0000313" key="2">
    <source>
        <dbReference type="EMBL" id="GMS92375.1"/>
    </source>
</evidence>
<sequence>VVSVPIVMTTAYVIWTKFPKNTGAYKYLILLMQICSVCIEIHMGVLFTPIPLFPLIGTYCRGLLCSSKMRQYQVMFFFLLLACLAIQNICVLYRHQAILPSNHWLKIRKVQKDIIFLVYAMAVESMTIFVLYSEHETAGRSEYLE</sequence>
<dbReference type="EMBL" id="BTSX01000004">
    <property type="protein sequence ID" value="GMS92375.1"/>
    <property type="molecule type" value="Genomic_DNA"/>
</dbReference>